<dbReference type="CDD" id="cd07067">
    <property type="entry name" value="HP_PGM_like"/>
    <property type="match status" value="1"/>
</dbReference>
<evidence type="ECO:0000313" key="2">
    <source>
        <dbReference type="Proteomes" id="UP001209083"/>
    </source>
</evidence>
<reference evidence="1 2" key="1">
    <citation type="submission" date="2023-05" db="EMBL/GenBank/DDBJ databases">
        <title>Lithophilousrod everest ZFBP1038 complete genpme.</title>
        <authorList>
            <person name="Tian M."/>
        </authorList>
    </citation>
    <scope>NUCLEOTIDE SEQUENCE [LARGE SCALE GENOMIC DNA]</scope>
    <source>
        <strain evidence="1 2">ZFBP1038</strain>
    </source>
</reference>
<dbReference type="RefSeq" id="WP_349638891.1">
    <property type="nucleotide sequence ID" value="NZ_CP090958.1"/>
</dbReference>
<dbReference type="Pfam" id="PF00300">
    <property type="entry name" value="His_Phos_1"/>
    <property type="match status" value="1"/>
</dbReference>
<dbReference type="SUPFAM" id="SSF53254">
    <property type="entry name" value="Phosphoglycerate mutase-like"/>
    <property type="match status" value="1"/>
</dbReference>
<dbReference type="Proteomes" id="UP001209083">
    <property type="component" value="Chromosome"/>
</dbReference>
<dbReference type="EMBL" id="CP090958">
    <property type="protein sequence ID" value="WGW12093.1"/>
    <property type="molecule type" value="Genomic_DNA"/>
</dbReference>
<keyword evidence="1" id="KW-0378">Hydrolase</keyword>
<dbReference type="InterPro" id="IPR013078">
    <property type="entry name" value="His_Pase_superF_clade-1"/>
</dbReference>
<name>A0ABY8QT48_9MICO</name>
<dbReference type="PANTHER" id="PTHR48100">
    <property type="entry name" value="BROAD-SPECIFICITY PHOSPHATASE YOR283W-RELATED"/>
    <property type="match status" value="1"/>
</dbReference>
<evidence type="ECO:0000313" key="1">
    <source>
        <dbReference type="EMBL" id="WGW12093.1"/>
    </source>
</evidence>
<keyword evidence="2" id="KW-1185">Reference proteome</keyword>
<dbReference type="GO" id="GO:0016787">
    <property type="term" value="F:hydrolase activity"/>
    <property type="evidence" value="ECO:0007669"/>
    <property type="project" value="UniProtKB-KW"/>
</dbReference>
<dbReference type="InterPro" id="IPR029033">
    <property type="entry name" value="His_PPase_superfam"/>
</dbReference>
<dbReference type="InterPro" id="IPR001345">
    <property type="entry name" value="PG/BPGM_mutase_AS"/>
</dbReference>
<sequence>MRLILVRHGQTPSNVDGLLDTAVPGPSLTPLGFEQAAKLPVALRDEPIESIYASTQHRAQQTAAPLAETLGLTVEVRDGLREVDAGDLAMKGDFDSVAQYMSAIFAWSAGDYSARLPGGESGESTMRRYDEAIAEVAASGHACATVVSHGAVIRMWVAARAANVDATFVEVNAIRNTGIVILEGTPEEGWMLESWMGTPSGGLAIDDVTAEDPTGDAYSTDDVS</sequence>
<gene>
    <name evidence="1" type="ORF">LWF01_18745</name>
</gene>
<dbReference type="EC" id="3.1.3.-" evidence="1"/>
<protein>
    <submittedName>
        <fullName evidence="1">Histidine phosphatase family protein</fullName>
        <ecNumber evidence="1">3.1.3.-</ecNumber>
    </submittedName>
</protein>
<accession>A0ABY8QT48</accession>
<dbReference type="SMART" id="SM00855">
    <property type="entry name" value="PGAM"/>
    <property type="match status" value="1"/>
</dbReference>
<dbReference type="InterPro" id="IPR050275">
    <property type="entry name" value="PGM_Phosphatase"/>
</dbReference>
<proteinExistence type="predicted"/>
<dbReference type="Gene3D" id="3.40.50.1240">
    <property type="entry name" value="Phosphoglycerate mutase-like"/>
    <property type="match status" value="1"/>
</dbReference>
<organism evidence="1 2">
    <name type="scientific">Saxibacter everestensis</name>
    <dbReference type="NCBI Taxonomy" id="2909229"/>
    <lineage>
        <taxon>Bacteria</taxon>
        <taxon>Bacillati</taxon>
        <taxon>Actinomycetota</taxon>
        <taxon>Actinomycetes</taxon>
        <taxon>Micrococcales</taxon>
        <taxon>Brevibacteriaceae</taxon>
        <taxon>Saxibacter</taxon>
    </lineage>
</organism>
<dbReference type="PROSITE" id="PS00175">
    <property type="entry name" value="PG_MUTASE"/>
    <property type="match status" value="1"/>
</dbReference>
<dbReference type="PANTHER" id="PTHR48100:SF58">
    <property type="entry name" value="PE-PGRS FAMILY PROTEIN PE_PGRS11"/>
    <property type="match status" value="1"/>
</dbReference>